<protein>
    <submittedName>
        <fullName evidence="2">Uncharacterized protein</fullName>
    </submittedName>
</protein>
<comment type="caution">
    <text evidence="2">The sequence shown here is derived from an EMBL/GenBank/DDBJ whole genome shotgun (WGS) entry which is preliminary data.</text>
</comment>
<organism evidence="2 3">
    <name type="scientific">Dreissena polymorpha</name>
    <name type="common">Zebra mussel</name>
    <name type="synonym">Mytilus polymorpha</name>
    <dbReference type="NCBI Taxonomy" id="45954"/>
    <lineage>
        <taxon>Eukaryota</taxon>
        <taxon>Metazoa</taxon>
        <taxon>Spiralia</taxon>
        <taxon>Lophotrochozoa</taxon>
        <taxon>Mollusca</taxon>
        <taxon>Bivalvia</taxon>
        <taxon>Autobranchia</taxon>
        <taxon>Heteroconchia</taxon>
        <taxon>Euheterodonta</taxon>
        <taxon>Imparidentia</taxon>
        <taxon>Neoheterodontei</taxon>
        <taxon>Myida</taxon>
        <taxon>Dreissenoidea</taxon>
        <taxon>Dreissenidae</taxon>
        <taxon>Dreissena</taxon>
    </lineage>
</organism>
<feature type="compositionally biased region" description="Basic and acidic residues" evidence="1">
    <location>
        <begin position="28"/>
        <end position="45"/>
    </location>
</feature>
<feature type="compositionally biased region" description="Polar residues" evidence="1">
    <location>
        <begin position="10"/>
        <end position="24"/>
    </location>
</feature>
<feature type="region of interest" description="Disordered" evidence="1">
    <location>
        <begin position="1"/>
        <end position="51"/>
    </location>
</feature>
<evidence type="ECO:0000313" key="3">
    <source>
        <dbReference type="Proteomes" id="UP000828390"/>
    </source>
</evidence>
<dbReference type="EMBL" id="JAIWYP010000009">
    <property type="protein sequence ID" value="KAH3779170.1"/>
    <property type="molecule type" value="Genomic_DNA"/>
</dbReference>
<evidence type="ECO:0000313" key="2">
    <source>
        <dbReference type="EMBL" id="KAH3779170.1"/>
    </source>
</evidence>
<dbReference type="Proteomes" id="UP000828390">
    <property type="component" value="Unassembled WGS sequence"/>
</dbReference>
<reference evidence="2" key="2">
    <citation type="submission" date="2020-11" db="EMBL/GenBank/DDBJ databases">
        <authorList>
            <person name="McCartney M.A."/>
            <person name="Auch B."/>
            <person name="Kono T."/>
            <person name="Mallez S."/>
            <person name="Becker A."/>
            <person name="Gohl D.M."/>
            <person name="Silverstein K.A.T."/>
            <person name="Koren S."/>
            <person name="Bechman K.B."/>
            <person name="Herman A."/>
            <person name="Abrahante J.E."/>
            <person name="Garbe J."/>
        </authorList>
    </citation>
    <scope>NUCLEOTIDE SEQUENCE</scope>
    <source>
        <strain evidence="2">Duluth1</strain>
        <tissue evidence="2">Whole animal</tissue>
    </source>
</reference>
<name>A0A9D4EGJ1_DREPO</name>
<keyword evidence="3" id="KW-1185">Reference proteome</keyword>
<gene>
    <name evidence="2" type="ORF">DPMN_180649</name>
</gene>
<evidence type="ECO:0000256" key="1">
    <source>
        <dbReference type="SAM" id="MobiDB-lite"/>
    </source>
</evidence>
<proteinExistence type="predicted"/>
<reference evidence="2" key="1">
    <citation type="journal article" date="2019" name="bioRxiv">
        <title>The Genome of the Zebra Mussel, Dreissena polymorpha: A Resource for Invasive Species Research.</title>
        <authorList>
            <person name="McCartney M.A."/>
            <person name="Auch B."/>
            <person name="Kono T."/>
            <person name="Mallez S."/>
            <person name="Zhang Y."/>
            <person name="Obille A."/>
            <person name="Becker A."/>
            <person name="Abrahante J.E."/>
            <person name="Garbe J."/>
            <person name="Badalamenti J.P."/>
            <person name="Herman A."/>
            <person name="Mangelson H."/>
            <person name="Liachko I."/>
            <person name="Sullivan S."/>
            <person name="Sone E.D."/>
            <person name="Koren S."/>
            <person name="Silverstein K.A.T."/>
            <person name="Beckman K.B."/>
            <person name="Gohl D.M."/>
        </authorList>
    </citation>
    <scope>NUCLEOTIDE SEQUENCE</scope>
    <source>
        <strain evidence="2">Duluth1</strain>
        <tissue evidence="2">Whole animal</tissue>
    </source>
</reference>
<sequence length="51" mass="5640">MAQSVKYLGATQSKHGTSNSSCVPNKTCHGDRSKGQAEQVVDKQLHQHRLY</sequence>
<dbReference type="AlphaFoldDB" id="A0A9D4EGJ1"/>
<accession>A0A9D4EGJ1</accession>